<dbReference type="InterPro" id="IPR013762">
    <property type="entry name" value="Integrase-like_cat_sf"/>
</dbReference>
<dbReference type="KEGG" id="dea:FPZ08_13025"/>
<sequence>MEATGRGASFPTAWEKVGAALTARKATIPKEKRRTSAKKVVDATDAEARALFYELKRHGLKYENPNSILAALFVLVAGHSGFRPIELRGATFDGAWLTLPNAKKRPGQTPTRKLNLSEMHEDVRAGVDLLLRMIDHDLSKREFAKWQKCLAGQLERACERIGARVLSLYSFRHVAIASWAAAGLSPPEIALLCGHLSVHTAHTHYARAGVGHKRKAVARAVVVPQNEPVPPAGKLGYERAPKMLSPDPTNPTAPDQEPGFVIEDMPEPVFKRDTSRPALSAKEVRRHLDGLIDPRDPKEIAANIARAQRQREARDAAHRVDDDRDGPASKSD</sequence>
<dbReference type="EMBL" id="CP042304">
    <property type="protein sequence ID" value="QDZ11599.1"/>
    <property type="molecule type" value="Genomic_DNA"/>
</dbReference>
<name>A0A5B8LUT2_9HYPH</name>
<dbReference type="GO" id="GO:0003677">
    <property type="term" value="F:DNA binding"/>
    <property type="evidence" value="ECO:0007669"/>
    <property type="project" value="InterPro"/>
</dbReference>
<accession>A0A5B8LUT2</accession>
<feature type="compositionally biased region" description="Basic and acidic residues" evidence="2">
    <location>
        <begin position="287"/>
        <end position="299"/>
    </location>
</feature>
<feature type="region of interest" description="Disordered" evidence="2">
    <location>
        <begin position="228"/>
        <end position="260"/>
    </location>
</feature>
<dbReference type="AlphaFoldDB" id="A0A5B8LUT2"/>
<dbReference type="GO" id="GO:0015074">
    <property type="term" value="P:DNA integration"/>
    <property type="evidence" value="ECO:0007669"/>
    <property type="project" value="InterPro"/>
</dbReference>
<protein>
    <submittedName>
        <fullName evidence="3">Site-specific integrase</fullName>
    </submittedName>
</protein>
<evidence type="ECO:0000313" key="3">
    <source>
        <dbReference type="EMBL" id="QDZ11599.1"/>
    </source>
</evidence>
<evidence type="ECO:0000313" key="4">
    <source>
        <dbReference type="Proteomes" id="UP000315364"/>
    </source>
</evidence>
<organism evidence="3 4">
    <name type="scientific">Devosia ginsengisoli</name>
    <dbReference type="NCBI Taxonomy" id="400770"/>
    <lineage>
        <taxon>Bacteria</taxon>
        <taxon>Pseudomonadati</taxon>
        <taxon>Pseudomonadota</taxon>
        <taxon>Alphaproteobacteria</taxon>
        <taxon>Hyphomicrobiales</taxon>
        <taxon>Devosiaceae</taxon>
        <taxon>Devosia</taxon>
    </lineage>
</organism>
<dbReference type="SUPFAM" id="SSF56349">
    <property type="entry name" value="DNA breaking-rejoining enzymes"/>
    <property type="match status" value="1"/>
</dbReference>
<dbReference type="InterPro" id="IPR011010">
    <property type="entry name" value="DNA_brk_join_enz"/>
</dbReference>
<keyword evidence="1" id="KW-0233">DNA recombination</keyword>
<dbReference type="OrthoDB" id="8272756at2"/>
<dbReference type="Gene3D" id="1.10.443.10">
    <property type="entry name" value="Intergrase catalytic core"/>
    <property type="match status" value="1"/>
</dbReference>
<keyword evidence="4" id="KW-1185">Reference proteome</keyword>
<reference evidence="3 4" key="1">
    <citation type="submission" date="2019-07" db="EMBL/GenBank/DDBJ databases">
        <title>Full genome sequence of Devosia sp. Gsoil 520.</title>
        <authorList>
            <person name="Im W.-T."/>
        </authorList>
    </citation>
    <scope>NUCLEOTIDE SEQUENCE [LARGE SCALE GENOMIC DNA]</scope>
    <source>
        <strain evidence="3 4">Gsoil 520</strain>
    </source>
</reference>
<dbReference type="Proteomes" id="UP000315364">
    <property type="component" value="Chromosome"/>
</dbReference>
<proteinExistence type="predicted"/>
<evidence type="ECO:0000256" key="2">
    <source>
        <dbReference type="SAM" id="MobiDB-lite"/>
    </source>
</evidence>
<feature type="compositionally biased region" description="Basic and acidic residues" evidence="2">
    <location>
        <begin position="309"/>
        <end position="332"/>
    </location>
</feature>
<evidence type="ECO:0000256" key="1">
    <source>
        <dbReference type="ARBA" id="ARBA00023172"/>
    </source>
</evidence>
<feature type="region of interest" description="Disordered" evidence="2">
    <location>
        <begin position="287"/>
        <end position="332"/>
    </location>
</feature>
<dbReference type="GO" id="GO:0006310">
    <property type="term" value="P:DNA recombination"/>
    <property type="evidence" value="ECO:0007669"/>
    <property type="project" value="UniProtKB-KW"/>
</dbReference>
<dbReference type="RefSeq" id="WP_146290417.1">
    <property type="nucleotide sequence ID" value="NZ_CP042304.1"/>
</dbReference>
<gene>
    <name evidence="3" type="ORF">FPZ08_13025</name>
</gene>